<keyword evidence="7" id="KW-0520">NAD</keyword>
<dbReference type="FunFam" id="3.90.180.10:FF:000007">
    <property type="entry name" value="Alcohol dehydrogenase 6"/>
    <property type="match status" value="1"/>
</dbReference>
<reference evidence="11 12" key="1">
    <citation type="submission" date="2024-11" db="EMBL/GenBank/DDBJ databases">
        <title>A near-complete genome assembly of Cinchona calisaya.</title>
        <authorList>
            <person name="Lian D.C."/>
            <person name="Zhao X.W."/>
            <person name="Wei L."/>
        </authorList>
    </citation>
    <scope>NUCLEOTIDE SEQUENCE [LARGE SCALE GENOMIC DNA]</scope>
    <source>
        <tissue evidence="11">Nenye</tissue>
    </source>
</reference>
<comment type="subunit">
    <text evidence="3">Homodimer.</text>
</comment>
<dbReference type="GO" id="GO:0016491">
    <property type="term" value="F:oxidoreductase activity"/>
    <property type="evidence" value="ECO:0007669"/>
    <property type="project" value="UniProtKB-KW"/>
</dbReference>
<evidence type="ECO:0000256" key="3">
    <source>
        <dbReference type="ARBA" id="ARBA00011738"/>
    </source>
</evidence>
<dbReference type="EMBL" id="JBJUIK010000011">
    <property type="protein sequence ID" value="KAL3514205.1"/>
    <property type="molecule type" value="Genomic_DNA"/>
</dbReference>
<dbReference type="FunFam" id="3.40.50.720:FF:000003">
    <property type="entry name" value="S-(hydroxymethyl)glutathione dehydrogenase"/>
    <property type="match status" value="1"/>
</dbReference>
<keyword evidence="6" id="KW-0560">Oxidoreductase</keyword>
<comment type="cofactor">
    <cofactor evidence="1 8">
        <name>Zn(2+)</name>
        <dbReference type="ChEBI" id="CHEBI:29105"/>
    </cofactor>
</comment>
<gene>
    <name evidence="11" type="ORF">ACH5RR_026922</name>
</gene>
<feature type="domain" description="Alcohol dehydrogenase-like C-terminal" evidence="9">
    <location>
        <begin position="207"/>
        <end position="334"/>
    </location>
</feature>
<dbReference type="AlphaFoldDB" id="A0ABD2Z3Z8"/>
<dbReference type="PROSITE" id="PS00059">
    <property type="entry name" value="ADH_ZINC"/>
    <property type="match status" value="1"/>
</dbReference>
<name>A0ABD2Z3Z8_9GENT</name>
<feature type="domain" description="Alcohol dehydrogenase-like N-terminal" evidence="10">
    <location>
        <begin position="35"/>
        <end position="165"/>
    </location>
</feature>
<dbReference type="InterPro" id="IPR036291">
    <property type="entry name" value="NAD(P)-bd_dom_sf"/>
</dbReference>
<comment type="similarity">
    <text evidence="2">Belongs to the zinc-containing alcohol dehydrogenase family. Class-III subfamily.</text>
</comment>
<dbReference type="InterPro" id="IPR013154">
    <property type="entry name" value="ADH-like_N"/>
</dbReference>
<keyword evidence="12" id="KW-1185">Reference proteome</keyword>
<dbReference type="Gene3D" id="3.40.50.720">
    <property type="entry name" value="NAD(P)-binding Rossmann-like Domain"/>
    <property type="match status" value="1"/>
</dbReference>
<organism evidence="11 12">
    <name type="scientific">Cinchona calisaya</name>
    <dbReference type="NCBI Taxonomy" id="153742"/>
    <lineage>
        <taxon>Eukaryota</taxon>
        <taxon>Viridiplantae</taxon>
        <taxon>Streptophyta</taxon>
        <taxon>Embryophyta</taxon>
        <taxon>Tracheophyta</taxon>
        <taxon>Spermatophyta</taxon>
        <taxon>Magnoliopsida</taxon>
        <taxon>eudicotyledons</taxon>
        <taxon>Gunneridae</taxon>
        <taxon>Pentapetalae</taxon>
        <taxon>asterids</taxon>
        <taxon>lamiids</taxon>
        <taxon>Gentianales</taxon>
        <taxon>Rubiaceae</taxon>
        <taxon>Cinchonoideae</taxon>
        <taxon>Cinchoneae</taxon>
        <taxon>Cinchona</taxon>
    </lineage>
</organism>
<evidence type="ECO:0008006" key="13">
    <source>
        <dbReference type="Google" id="ProtNLM"/>
    </source>
</evidence>
<dbReference type="Pfam" id="PF08240">
    <property type="entry name" value="ADH_N"/>
    <property type="match status" value="1"/>
</dbReference>
<dbReference type="PANTHER" id="PTHR43880:SF10">
    <property type="entry name" value="ALCOHOL DEHYDROGENASE-LIKE 2"/>
    <property type="match status" value="1"/>
</dbReference>
<evidence type="ECO:0000256" key="6">
    <source>
        <dbReference type="ARBA" id="ARBA00023002"/>
    </source>
</evidence>
<proteinExistence type="inferred from homology"/>
<evidence type="ECO:0000256" key="1">
    <source>
        <dbReference type="ARBA" id="ARBA00001947"/>
    </source>
</evidence>
<dbReference type="Pfam" id="PF00107">
    <property type="entry name" value="ADH_zinc_N"/>
    <property type="match status" value="1"/>
</dbReference>
<evidence type="ECO:0000313" key="12">
    <source>
        <dbReference type="Proteomes" id="UP001630127"/>
    </source>
</evidence>
<comment type="caution">
    <text evidence="11">The sequence shown here is derived from an EMBL/GenBank/DDBJ whole genome shotgun (WGS) entry which is preliminary data.</text>
</comment>
<dbReference type="InterPro" id="IPR013149">
    <property type="entry name" value="ADH-like_C"/>
</dbReference>
<dbReference type="Gene3D" id="3.90.180.10">
    <property type="entry name" value="Medium-chain alcohol dehydrogenases, catalytic domain"/>
    <property type="match status" value="1"/>
</dbReference>
<dbReference type="SUPFAM" id="SSF50129">
    <property type="entry name" value="GroES-like"/>
    <property type="match status" value="2"/>
</dbReference>
<dbReference type="InterPro" id="IPR002328">
    <property type="entry name" value="ADH_Zn_CS"/>
</dbReference>
<accession>A0ABD2Z3Z8</accession>
<evidence type="ECO:0000259" key="9">
    <source>
        <dbReference type="Pfam" id="PF00107"/>
    </source>
</evidence>
<evidence type="ECO:0000256" key="8">
    <source>
        <dbReference type="RuleBase" id="RU361277"/>
    </source>
</evidence>
<evidence type="ECO:0000256" key="7">
    <source>
        <dbReference type="ARBA" id="ARBA00023027"/>
    </source>
</evidence>
<evidence type="ECO:0000256" key="2">
    <source>
        <dbReference type="ARBA" id="ARBA00010902"/>
    </source>
</evidence>
<dbReference type="Proteomes" id="UP001630127">
    <property type="component" value="Unassembled WGS sequence"/>
</dbReference>
<dbReference type="SUPFAM" id="SSF51735">
    <property type="entry name" value="NAD(P)-binding Rossmann-fold domains"/>
    <property type="match status" value="1"/>
</dbReference>
<dbReference type="GO" id="GO:0046872">
    <property type="term" value="F:metal ion binding"/>
    <property type="evidence" value="ECO:0007669"/>
    <property type="project" value="UniProtKB-KW"/>
</dbReference>
<sequence>MFSGAVIYDSPTAAIARKAGEPLVIEEIEVAPPKASEVLIKILCTSLCHSDVTFWKMAAGPLSFFPRIFGHEAAGVVESVGENVEEVKAGDLVLPIFQSNCGECRDCKSKKSNACSKFPVRFYGGMPIDGSSRFTDMNGQILHHFFSVSSFSEYTVVDMSHVVKISLEIPVDKACLLSCGVTTGVGAACKFAQVEEGSTVAILGLGAVGLAVAEGARICRASRIIGVDLNPEKFEIGKQFGITDFINPTTCGEKSISQVIEEMTDGGADYCFECIGLASLMADAFNSSRQGGKTVVLGVEMHGSPLSISPYEILRGRTITGCLFGGLKPKSDISSFAQMYLDHELNLNGFITHELNFKDINRAFDLLLQGKSLRCIIWMDNIENGK</sequence>
<evidence type="ECO:0000313" key="11">
    <source>
        <dbReference type="EMBL" id="KAL3514205.1"/>
    </source>
</evidence>
<protein>
    <recommendedName>
        <fullName evidence="13">Alcohol dehydrogenase</fullName>
    </recommendedName>
</protein>
<dbReference type="PANTHER" id="PTHR43880">
    <property type="entry name" value="ALCOHOL DEHYDROGENASE"/>
    <property type="match status" value="1"/>
</dbReference>
<dbReference type="InterPro" id="IPR011032">
    <property type="entry name" value="GroES-like_sf"/>
</dbReference>
<evidence type="ECO:0000256" key="5">
    <source>
        <dbReference type="ARBA" id="ARBA00022833"/>
    </source>
</evidence>
<evidence type="ECO:0000256" key="4">
    <source>
        <dbReference type="ARBA" id="ARBA00022723"/>
    </source>
</evidence>
<keyword evidence="5 8" id="KW-0862">Zinc</keyword>
<keyword evidence="4 8" id="KW-0479">Metal-binding</keyword>
<evidence type="ECO:0000259" key="10">
    <source>
        <dbReference type="Pfam" id="PF08240"/>
    </source>
</evidence>